<evidence type="ECO:0000256" key="7">
    <source>
        <dbReference type="PROSITE-ProRule" id="PRU00169"/>
    </source>
</evidence>
<dbReference type="EMBL" id="WJNH01000009">
    <property type="protein sequence ID" value="MRG87475.1"/>
    <property type="molecule type" value="Genomic_DNA"/>
</dbReference>
<dbReference type="GO" id="GO:0006355">
    <property type="term" value="P:regulation of DNA-templated transcription"/>
    <property type="evidence" value="ECO:0007669"/>
    <property type="project" value="InterPro"/>
</dbReference>
<keyword evidence="6" id="KW-0804">Transcription</keyword>
<dbReference type="Gene3D" id="1.10.10.10">
    <property type="entry name" value="Winged helix-like DNA-binding domain superfamily/Winged helix DNA-binding domain"/>
    <property type="match status" value="1"/>
</dbReference>
<dbReference type="InterPro" id="IPR011006">
    <property type="entry name" value="CheY-like_superfamily"/>
</dbReference>
<keyword evidence="5 8" id="KW-0238">DNA-binding</keyword>
<dbReference type="InterPro" id="IPR039420">
    <property type="entry name" value="WalR-like"/>
</dbReference>
<dbReference type="SUPFAM" id="SSF52172">
    <property type="entry name" value="CheY-like"/>
    <property type="match status" value="1"/>
</dbReference>
<feature type="DNA-binding region" description="OmpR/PhoB-type" evidence="8">
    <location>
        <begin position="129"/>
        <end position="229"/>
    </location>
</feature>
<feature type="modified residue" description="4-aspartylphosphate" evidence="7">
    <location>
        <position position="56"/>
    </location>
</feature>
<dbReference type="AlphaFoldDB" id="A0A6G1X997"/>
<dbReference type="RefSeq" id="WP_323742033.1">
    <property type="nucleotide sequence ID" value="NZ_WJNH01000009.1"/>
</dbReference>
<evidence type="ECO:0000256" key="3">
    <source>
        <dbReference type="ARBA" id="ARBA00023012"/>
    </source>
</evidence>
<protein>
    <submittedName>
        <fullName evidence="11">Response regulator</fullName>
    </submittedName>
</protein>
<evidence type="ECO:0000313" key="12">
    <source>
        <dbReference type="Proteomes" id="UP000480185"/>
    </source>
</evidence>
<dbReference type="PANTHER" id="PTHR48111">
    <property type="entry name" value="REGULATOR OF RPOS"/>
    <property type="match status" value="1"/>
</dbReference>
<dbReference type="GO" id="GO:0005829">
    <property type="term" value="C:cytosol"/>
    <property type="evidence" value="ECO:0007669"/>
    <property type="project" value="TreeGrafter"/>
</dbReference>
<keyword evidence="12" id="KW-1185">Reference proteome</keyword>
<organism evidence="11 12">
    <name type="scientific">Salinibacillus xinjiangensis</name>
    <dbReference type="NCBI Taxonomy" id="1229268"/>
    <lineage>
        <taxon>Bacteria</taxon>
        <taxon>Bacillati</taxon>
        <taxon>Bacillota</taxon>
        <taxon>Bacilli</taxon>
        <taxon>Bacillales</taxon>
        <taxon>Bacillaceae</taxon>
        <taxon>Salinibacillus</taxon>
    </lineage>
</organism>
<dbReference type="GO" id="GO:0000976">
    <property type="term" value="F:transcription cis-regulatory region binding"/>
    <property type="evidence" value="ECO:0007669"/>
    <property type="project" value="TreeGrafter"/>
</dbReference>
<accession>A0A6G1X997</accession>
<dbReference type="Gene3D" id="6.10.250.690">
    <property type="match status" value="1"/>
</dbReference>
<evidence type="ECO:0000256" key="1">
    <source>
        <dbReference type="ARBA" id="ARBA00004496"/>
    </source>
</evidence>
<gene>
    <name evidence="11" type="ORF">GH754_14360</name>
</gene>
<keyword evidence="4" id="KW-0805">Transcription regulation</keyword>
<dbReference type="InterPro" id="IPR001867">
    <property type="entry name" value="OmpR/PhoB-type_DNA-bd"/>
</dbReference>
<dbReference type="PANTHER" id="PTHR48111:SF1">
    <property type="entry name" value="TWO-COMPONENT RESPONSE REGULATOR ORR33"/>
    <property type="match status" value="1"/>
</dbReference>
<dbReference type="Pfam" id="PF00486">
    <property type="entry name" value="Trans_reg_C"/>
    <property type="match status" value="1"/>
</dbReference>
<keyword evidence="3" id="KW-0902">Two-component regulatory system</keyword>
<dbReference type="InterPro" id="IPR036388">
    <property type="entry name" value="WH-like_DNA-bd_sf"/>
</dbReference>
<dbReference type="CDD" id="cd00383">
    <property type="entry name" value="trans_reg_C"/>
    <property type="match status" value="1"/>
</dbReference>
<dbReference type="Proteomes" id="UP000480185">
    <property type="component" value="Unassembled WGS sequence"/>
</dbReference>
<evidence type="ECO:0000259" key="9">
    <source>
        <dbReference type="PROSITE" id="PS50110"/>
    </source>
</evidence>
<evidence type="ECO:0000256" key="8">
    <source>
        <dbReference type="PROSITE-ProRule" id="PRU01091"/>
    </source>
</evidence>
<evidence type="ECO:0000259" key="10">
    <source>
        <dbReference type="PROSITE" id="PS51755"/>
    </source>
</evidence>
<dbReference type="Pfam" id="PF00072">
    <property type="entry name" value="Response_reg"/>
    <property type="match status" value="1"/>
</dbReference>
<proteinExistence type="predicted"/>
<comment type="subcellular location">
    <subcellularLocation>
        <location evidence="1">Cytoplasm</location>
    </subcellularLocation>
</comment>
<evidence type="ECO:0000256" key="2">
    <source>
        <dbReference type="ARBA" id="ARBA00022553"/>
    </source>
</evidence>
<evidence type="ECO:0000256" key="4">
    <source>
        <dbReference type="ARBA" id="ARBA00023015"/>
    </source>
</evidence>
<dbReference type="GO" id="GO:0000156">
    <property type="term" value="F:phosphorelay response regulator activity"/>
    <property type="evidence" value="ECO:0007669"/>
    <property type="project" value="TreeGrafter"/>
</dbReference>
<feature type="domain" description="Response regulatory" evidence="9">
    <location>
        <begin position="7"/>
        <end position="122"/>
    </location>
</feature>
<dbReference type="PROSITE" id="PS50110">
    <property type="entry name" value="RESPONSE_REGULATORY"/>
    <property type="match status" value="1"/>
</dbReference>
<keyword evidence="2 7" id="KW-0597">Phosphoprotein</keyword>
<dbReference type="CDD" id="cd17574">
    <property type="entry name" value="REC_OmpR"/>
    <property type="match status" value="1"/>
</dbReference>
<dbReference type="GO" id="GO:0032993">
    <property type="term" value="C:protein-DNA complex"/>
    <property type="evidence" value="ECO:0007669"/>
    <property type="project" value="TreeGrafter"/>
</dbReference>
<name>A0A6G1X997_9BACI</name>
<evidence type="ECO:0000256" key="6">
    <source>
        <dbReference type="ARBA" id="ARBA00023163"/>
    </source>
</evidence>
<reference evidence="11 12" key="1">
    <citation type="submission" date="2019-11" db="EMBL/GenBank/DDBJ databases">
        <authorList>
            <person name="Li J."/>
        </authorList>
    </citation>
    <scope>NUCLEOTIDE SEQUENCE [LARGE SCALE GENOMIC DNA]</scope>
    <source>
        <strain evidence="11 12">J4</strain>
    </source>
</reference>
<dbReference type="PROSITE" id="PS51755">
    <property type="entry name" value="OMPR_PHOB"/>
    <property type="match status" value="1"/>
</dbReference>
<dbReference type="SMART" id="SM00862">
    <property type="entry name" value="Trans_reg_C"/>
    <property type="match status" value="1"/>
</dbReference>
<sequence>MFPFRQTVLVVDDDQAIRNLVCIYLEKEGYEVVEASNGEAAKQVYLHHHPCLIILDLQLPKVSGETFCQWLRQDEKSEVAIIIISNRTSVEDKITALRMGADDYVTKPFEPLELMAHVDAVLRRTGQFCQKIAHEGLCIMPRKGEVQLYNRQLHLTNYEFNLLYYFMQNPDIVLSREQLVMQIHPNTEHTVMDRTIDAHIKKLREKIEDELGNPKRIKTVRGIGYKFVKPVR</sequence>
<feature type="domain" description="OmpR/PhoB-type" evidence="10">
    <location>
        <begin position="129"/>
        <end position="229"/>
    </location>
</feature>
<dbReference type="InterPro" id="IPR001789">
    <property type="entry name" value="Sig_transdc_resp-reg_receiver"/>
</dbReference>
<dbReference type="InterPro" id="IPR016032">
    <property type="entry name" value="Sig_transdc_resp-reg_C-effctor"/>
</dbReference>
<dbReference type="SUPFAM" id="SSF46894">
    <property type="entry name" value="C-terminal effector domain of the bipartite response regulators"/>
    <property type="match status" value="1"/>
</dbReference>
<comment type="caution">
    <text evidence="11">The sequence shown here is derived from an EMBL/GenBank/DDBJ whole genome shotgun (WGS) entry which is preliminary data.</text>
</comment>
<evidence type="ECO:0000313" key="11">
    <source>
        <dbReference type="EMBL" id="MRG87475.1"/>
    </source>
</evidence>
<evidence type="ECO:0000256" key="5">
    <source>
        <dbReference type="ARBA" id="ARBA00023125"/>
    </source>
</evidence>
<dbReference type="Gene3D" id="3.40.50.2300">
    <property type="match status" value="1"/>
</dbReference>
<dbReference type="SMART" id="SM00448">
    <property type="entry name" value="REC"/>
    <property type="match status" value="1"/>
</dbReference>